<dbReference type="AlphaFoldDB" id="A0A158M397"/>
<dbReference type="PATRIC" id="fig|1331206.3.peg.2260"/>
<evidence type="ECO:0000313" key="1">
    <source>
        <dbReference type="EMBL" id="KAK90126.1"/>
    </source>
</evidence>
<dbReference type="EMBL" id="JFZZ01000081">
    <property type="protein sequence ID" value="KAK90126.1"/>
    <property type="molecule type" value="Genomic_DNA"/>
</dbReference>
<protein>
    <submittedName>
        <fullName evidence="1">Uncharacterized protein</fullName>
    </submittedName>
</protein>
<comment type="caution">
    <text evidence="1">The sequence shown here is derived from an EMBL/GenBank/DDBJ whole genome shotgun (WGS) entry which is preliminary data.</text>
</comment>
<organism evidence="1 2">
    <name type="scientific">Bordetella holmesii CDC-H585-BH</name>
    <dbReference type="NCBI Taxonomy" id="1331206"/>
    <lineage>
        <taxon>Bacteria</taxon>
        <taxon>Pseudomonadati</taxon>
        <taxon>Pseudomonadota</taxon>
        <taxon>Betaproteobacteria</taxon>
        <taxon>Burkholderiales</taxon>
        <taxon>Alcaligenaceae</taxon>
        <taxon>Bordetella</taxon>
    </lineage>
</organism>
<dbReference type="Proteomes" id="UP000026682">
    <property type="component" value="Unassembled WGS sequence"/>
</dbReference>
<sequence length="37" mass="4501">MNEGLRHKRDLRAEFAKFYPRVRCVTIYISNFLNRDA</sequence>
<gene>
    <name evidence="1" type="ORF">L497_1180</name>
</gene>
<name>A0A158M397_9BORD</name>
<proteinExistence type="predicted"/>
<evidence type="ECO:0000313" key="2">
    <source>
        <dbReference type="Proteomes" id="UP000026682"/>
    </source>
</evidence>
<accession>A0A158M397</accession>
<reference evidence="1 2" key="1">
    <citation type="submission" date="2014-03" db="EMBL/GenBank/DDBJ databases">
        <title>Genome sequence of Bordetella holmseii.</title>
        <authorList>
            <person name="Harvill E."/>
            <person name="Goodfield L.L."/>
            <person name="Ivanov Y."/>
            <person name="Meyer J.A."/>
            <person name="Newth C."/>
            <person name="Cassiday P."/>
            <person name="Tondella M.L."/>
            <person name="Liao P."/>
            <person name="Zimmerman J."/>
            <person name="Meert K."/>
            <person name="Wessel D."/>
            <person name="Berger J."/>
            <person name="Dean J.M."/>
            <person name="Holubkov R."/>
            <person name="Burr J."/>
            <person name="Liu T."/>
            <person name="Brinkac L.M."/>
            <person name="Sanka R."/>
            <person name="Kim M."/>
            <person name="Losada L."/>
        </authorList>
    </citation>
    <scope>NUCLEOTIDE SEQUENCE [LARGE SCALE GENOMIC DNA]</scope>
    <source>
        <strain evidence="1 2">CDC-H585-BH</strain>
    </source>
</reference>